<evidence type="ECO:0000256" key="1">
    <source>
        <dbReference type="ARBA" id="ARBA00023015"/>
    </source>
</evidence>
<keyword evidence="2" id="KW-0238">DNA-binding</keyword>
<dbReference type="InterPro" id="IPR009057">
    <property type="entry name" value="Homeodomain-like_sf"/>
</dbReference>
<dbReference type="InterPro" id="IPR041522">
    <property type="entry name" value="CdaR_GGDEF"/>
</dbReference>
<dbReference type="Pfam" id="PF17853">
    <property type="entry name" value="GGDEF_2"/>
    <property type="match status" value="1"/>
</dbReference>
<dbReference type="PANTHER" id="PTHR43280:SF10">
    <property type="entry name" value="REGULATORY PROTEIN POCR"/>
    <property type="match status" value="1"/>
</dbReference>
<keyword evidence="4" id="KW-0472">Membrane</keyword>
<sequence length="771" mass="88548">MPKFLMRLFSFTFILAAIPVISIGIISYFISSNDIEEKVKEGNMQVLLQTQMRVEQVLKTLELTSLQYINSPLVINALNANLTSDDFAEVRSLSTGLYNLQTFTSVREAYFVNIQKDWMISFSTFGKYSTFAERDKFAEYAKRPNTSLFWDTGTGKNDKTADSSAGAAEESFALPAIRMVYKIPVVPTLSQPKALLVVEILNNQVSSLLSNNKKLGDVFVLDREGNNFLADNNESENNKAIHELVLQKVHASQDEFGFFNTKVNGTELGVSYRSSPYNGWIYVSSVSIEDITKQSKKIAWITFIVCTILFALIALFAFYGSRKMYSPIKRLSEFTKDIHVEGQDNRDEFVSLEKRFRTMFSTEKQLQQQVSGQFTQLKEFFVLKLFTGQLSDNDFAYRSQMYGFPTEWSRLGVLTVQIDSLDETRYEEHDRELLLFAINNIVGELVPQNKRFSPVLLDQSQVTLIASDLENEDELKVHFYQTAELIKNKIDEFLQLPVSIGISRPFHKVTEAVQGYGECLEALKCRMSLGHTIIVHFEDIDAGKQPMEVTVYTQLKLLEDQLVNALKLGDVERVDVIFDKYITAIVNKDIHFNEYPVLMMQLISKAFQLVQEQGGAVKKVLGDKASIEHFLKLNTLEDIIKWFKIILFEPIISFLNQQAESQYLNIATQMVRLVHERYDQEISLEACASILNFHPVYLSRVFKKEMGINFSEYLAEYRMNMAKTWLENTSWKISEIAEKLSYTNTTAFIRTFRKIVGVTPGQYREQYNREQ</sequence>
<keyword evidence="4" id="KW-1133">Transmembrane helix</keyword>
<reference evidence="6" key="1">
    <citation type="submission" date="2019-10" db="EMBL/GenBank/DDBJ databases">
        <title>Description of Paenibacillus glebae sp. nov.</title>
        <authorList>
            <person name="Carlier A."/>
            <person name="Qi S."/>
        </authorList>
    </citation>
    <scope>NUCLEOTIDE SEQUENCE</scope>
    <source>
        <strain evidence="6">LMG 31456</strain>
    </source>
</reference>
<evidence type="ECO:0000256" key="3">
    <source>
        <dbReference type="ARBA" id="ARBA00023163"/>
    </source>
</evidence>
<feature type="transmembrane region" description="Helical" evidence="4">
    <location>
        <begin position="298"/>
        <end position="320"/>
    </location>
</feature>
<dbReference type="AlphaFoldDB" id="A0A972K2F3"/>
<dbReference type="RefSeq" id="WP_171654053.1">
    <property type="nucleotide sequence ID" value="NZ_WHOD01000082.1"/>
</dbReference>
<keyword evidence="7" id="KW-1185">Reference proteome</keyword>
<comment type="caution">
    <text evidence="6">The sequence shown here is derived from an EMBL/GenBank/DDBJ whole genome shotgun (WGS) entry which is preliminary data.</text>
</comment>
<dbReference type="Proteomes" id="UP000641588">
    <property type="component" value="Unassembled WGS sequence"/>
</dbReference>
<dbReference type="SMART" id="SM00342">
    <property type="entry name" value="HTH_ARAC"/>
    <property type="match status" value="1"/>
</dbReference>
<dbReference type="PRINTS" id="PR00032">
    <property type="entry name" value="HTHARAC"/>
</dbReference>
<dbReference type="Pfam" id="PF12833">
    <property type="entry name" value="HTH_18"/>
    <property type="match status" value="1"/>
</dbReference>
<proteinExistence type="predicted"/>
<organism evidence="6 7">
    <name type="scientific">Paenibacillus foliorum</name>
    <dbReference type="NCBI Taxonomy" id="2654974"/>
    <lineage>
        <taxon>Bacteria</taxon>
        <taxon>Bacillati</taxon>
        <taxon>Bacillota</taxon>
        <taxon>Bacilli</taxon>
        <taxon>Bacillales</taxon>
        <taxon>Paenibacillaceae</taxon>
        <taxon>Paenibacillus</taxon>
    </lineage>
</organism>
<evidence type="ECO:0000256" key="2">
    <source>
        <dbReference type="ARBA" id="ARBA00023125"/>
    </source>
</evidence>
<keyword evidence="3" id="KW-0804">Transcription</keyword>
<gene>
    <name evidence="6" type="ORF">GC093_21775</name>
</gene>
<evidence type="ECO:0000256" key="4">
    <source>
        <dbReference type="SAM" id="Phobius"/>
    </source>
</evidence>
<dbReference type="Gene3D" id="1.10.10.60">
    <property type="entry name" value="Homeodomain-like"/>
    <property type="match status" value="2"/>
</dbReference>
<evidence type="ECO:0000313" key="6">
    <source>
        <dbReference type="EMBL" id="NOU95830.1"/>
    </source>
</evidence>
<dbReference type="InterPro" id="IPR020449">
    <property type="entry name" value="Tscrpt_reg_AraC-type_HTH"/>
</dbReference>
<keyword evidence="1" id="KW-0805">Transcription regulation</keyword>
<accession>A0A972K2F3</accession>
<dbReference type="PROSITE" id="PS01124">
    <property type="entry name" value="HTH_ARAC_FAMILY_2"/>
    <property type="match status" value="1"/>
</dbReference>
<dbReference type="InterPro" id="IPR018060">
    <property type="entry name" value="HTH_AraC"/>
</dbReference>
<dbReference type="GO" id="GO:0043565">
    <property type="term" value="F:sequence-specific DNA binding"/>
    <property type="evidence" value="ECO:0007669"/>
    <property type="project" value="InterPro"/>
</dbReference>
<name>A0A972K2F3_9BACL</name>
<evidence type="ECO:0000313" key="7">
    <source>
        <dbReference type="Proteomes" id="UP000641588"/>
    </source>
</evidence>
<dbReference type="PANTHER" id="PTHR43280">
    <property type="entry name" value="ARAC-FAMILY TRANSCRIPTIONAL REGULATOR"/>
    <property type="match status" value="1"/>
</dbReference>
<keyword evidence="4" id="KW-0812">Transmembrane</keyword>
<dbReference type="SUPFAM" id="SSF46689">
    <property type="entry name" value="Homeodomain-like"/>
    <property type="match status" value="2"/>
</dbReference>
<feature type="domain" description="HTH araC/xylS-type" evidence="5">
    <location>
        <begin position="668"/>
        <end position="766"/>
    </location>
</feature>
<protein>
    <submittedName>
        <fullName evidence="6">Helix-turn-helix domain-containing protein</fullName>
    </submittedName>
</protein>
<dbReference type="Gene3D" id="3.30.450.20">
    <property type="entry name" value="PAS domain"/>
    <property type="match status" value="1"/>
</dbReference>
<dbReference type="EMBL" id="WHOD01000082">
    <property type="protein sequence ID" value="NOU95830.1"/>
    <property type="molecule type" value="Genomic_DNA"/>
</dbReference>
<dbReference type="GO" id="GO:0003700">
    <property type="term" value="F:DNA-binding transcription factor activity"/>
    <property type="evidence" value="ECO:0007669"/>
    <property type="project" value="InterPro"/>
</dbReference>
<evidence type="ECO:0000259" key="5">
    <source>
        <dbReference type="PROSITE" id="PS01124"/>
    </source>
</evidence>